<dbReference type="PANTHER" id="PTHR40078">
    <property type="entry name" value="INTEGRAL MEMBRANE PROTEIN-RELATED"/>
    <property type="match status" value="1"/>
</dbReference>
<keyword evidence="1" id="KW-1133">Transmembrane helix</keyword>
<accession>A0ABN6IVH4</accession>
<feature type="transmembrane region" description="Helical" evidence="1">
    <location>
        <begin position="140"/>
        <end position="161"/>
    </location>
</feature>
<proteinExistence type="predicted"/>
<evidence type="ECO:0000313" key="2">
    <source>
        <dbReference type="EMBL" id="BCZ44885.1"/>
    </source>
</evidence>
<feature type="transmembrane region" description="Helical" evidence="1">
    <location>
        <begin position="195"/>
        <end position="219"/>
    </location>
</feature>
<feature type="transmembrane region" description="Helical" evidence="1">
    <location>
        <begin position="110"/>
        <end position="134"/>
    </location>
</feature>
<keyword evidence="3" id="KW-1185">Reference proteome</keyword>
<evidence type="ECO:0000313" key="3">
    <source>
        <dbReference type="Proteomes" id="UP000824633"/>
    </source>
</evidence>
<keyword evidence="1" id="KW-0812">Transmembrane</keyword>
<protein>
    <submittedName>
        <fullName evidence="2">Membrane protein</fullName>
    </submittedName>
</protein>
<organism evidence="2 3">
    <name type="scientific">Clostridium gelidum</name>
    <dbReference type="NCBI Taxonomy" id="704125"/>
    <lineage>
        <taxon>Bacteria</taxon>
        <taxon>Bacillati</taxon>
        <taxon>Bacillota</taxon>
        <taxon>Clostridia</taxon>
        <taxon>Eubacteriales</taxon>
        <taxon>Clostridiaceae</taxon>
        <taxon>Clostridium</taxon>
    </lineage>
</organism>
<evidence type="ECO:0000256" key="1">
    <source>
        <dbReference type="SAM" id="Phobius"/>
    </source>
</evidence>
<gene>
    <name evidence="2" type="ORF">psyc5s11_09520</name>
</gene>
<dbReference type="Proteomes" id="UP000824633">
    <property type="component" value="Chromosome"/>
</dbReference>
<dbReference type="Pfam" id="PF19700">
    <property type="entry name" value="DUF6198"/>
    <property type="match status" value="1"/>
</dbReference>
<keyword evidence="1" id="KW-0472">Membrane</keyword>
<name>A0ABN6IVH4_9CLOT</name>
<dbReference type="InterPro" id="IPR038750">
    <property type="entry name" value="YczE/YyaS-like"/>
</dbReference>
<sequence>MKFAEKYEAKEDRTMNKAINLIKRLILFFVGMSIIQFGVALFLKTNIGSDTFTVFTQGLATTLDKTSLKEFFLVKWIAGSPQVTTGVANMIILVVLFAIILLVERKRVNIGTLICVIGVGPIIDLCVKVVSYFPIESYNYVIRALLVVFGCFIIAVGFSVLSATNVGVAPNDIVPFLIQDKIKIQYRWIRITLDAGYLIIGFLLGGTIGIGTIISMLAIGPFIQFCLPHGEKLVRLIVGESNEDEGESVTATA</sequence>
<reference evidence="3" key="1">
    <citation type="submission" date="2021-07" db="EMBL/GenBank/DDBJ databases">
        <title>Complete genome sequencing of a Clostridium isolate.</title>
        <authorList>
            <person name="Ueki A."/>
            <person name="Tonouchi A."/>
        </authorList>
    </citation>
    <scope>NUCLEOTIDE SEQUENCE [LARGE SCALE GENOMIC DNA]</scope>
    <source>
        <strain evidence="3">C5S11</strain>
    </source>
</reference>
<feature type="transmembrane region" description="Helical" evidence="1">
    <location>
        <begin position="21"/>
        <end position="43"/>
    </location>
</feature>
<feature type="transmembrane region" description="Helical" evidence="1">
    <location>
        <begin position="83"/>
        <end position="103"/>
    </location>
</feature>
<dbReference type="EMBL" id="AP024849">
    <property type="protein sequence ID" value="BCZ44885.1"/>
    <property type="molecule type" value="Genomic_DNA"/>
</dbReference>
<dbReference type="PANTHER" id="PTHR40078:SF1">
    <property type="entry name" value="INTEGRAL MEMBRANE PROTEIN"/>
    <property type="match status" value="1"/>
</dbReference>